<dbReference type="AlphaFoldDB" id="A0A9J6GVX5"/>
<proteinExistence type="predicted"/>
<dbReference type="OrthoDB" id="2668416at2759"/>
<evidence type="ECO:0000313" key="2">
    <source>
        <dbReference type="Proteomes" id="UP000821853"/>
    </source>
</evidence>
<protein>
    <submittedName>
        <fullName evidence="1">Uncharacterized protein</fullName>
    </submittedName>
</protein>
<dbReference type="VEuPathDB" id="VectorBase:HLOH_051739"/>
<reference evidence="1 2" key="1">
    <citation type="journal article" date="2020" name="Cell">
        <title>Large-Scale Comparative Analyses of Tick Genomes Elucidate Their Genetic Diversity and Vector Capacities.</title>
        <authorList>
            <consortium name="Tick Genome and Microbiome Consortium (TIGMIC)"/>
            <person name="Jia N."/>
            <person name="Wang J."/>
            <person name="Shi W."/>
            <person name="Du L."/>
            <person name="Sun Y."/>
            <person name="Zhan W."/>
            <person name="Jiang J.F."/>
            <person name="Wang Q."/>
            <person name="Zhang B."/>
            <person name="Ji P."/>
            <person name="Bell-Sakyi L."/>
            <person name="Cui X.M."/>
            <person name="Yuan T.T."/>
            <person name="Jiang B.G."/>
            <person name="Yang W.F."/>
            <person name="Lam T.T."/>
            <person name="Chang Q.C."/>
            <person name="Ding S.J."/>
            <person name="Wang X.J."/>
            <person name="Zhu J.G."/>
            <person name="Ruan X.D."/>
            <person name="Zhao L."/>
            <person name="Wei J.T."/>
            <person name="Ye R.Z."/>
            <person name="Que T.C."/>
            <person name="Du C.H."/>
            <person name="Zhou Y.H."/>
            <person name="Cheng J.X."/>
            <person name="Dai P.F."/>
            <person name="Guo W.B."/>
            <person name="Han X.H."/>
            <person name="Huang E.J."/>
            <person name="Li L.F."/>
            <person name="Wei W."/>
            <person name="Gao Y.C."/>
            <person name="Liu J.Z."/>
            <person name="Shao H.Z."/>
            <person name="Wang X."/>
            <person name="Wang C.C."/>
            <person name="Yang T.C."/>
            <person name="Huo Q.B."/>
            <person name="Li W."/>
            <person name="Chen H.Y."/>
            <person name="Chen S.E."/>
            <person name="Zhou L.G."/>
            <person name="Ni X.B."/>
            <person name="Tian J.H."/>
            <person name="Sheng Y."/>
            <person name="Liu T."/>
            <person name="Pan Y.S."/>
            <person name="Xia L.Y."/>
            <person name="Li J."/>
            <person name="Zhao F."/>
            <person name="Cao W.C."/>
        </authorList>
    </citation>
    <scope>NUCLEOTIDE SEQUENCE [LARGE SCALE GENOMIC DNA]</scope>
    <source>
        <strain evidence="1">HaeL-2018</strain>
    </source>
</reference>
<keyword evidence="2" id="KW-1185">Reference proteome</keyword>
<evidence type="ECO:0000313" key="1">
    <source>
        <dbReference type="EMBL" id="KAH9378364.1"/>
    </source>
</evidence>
<sequence>MECKLPNAKRAIKAGCILHNICEDLGDTVEQQWEKEARAIDTLCQPTHSTGMCGQRGPEVPAALADYFWKPAHRASYGRNATCPPYPCRFVHMHRVNGPRVKLESSLKATSQLYSLTLLQCTRQLMVL</sequence>
<name>A0A9J6GVX5_HAELO</name>
<comment type="caution">
    <text evidence="1">The sequence shown here is derived from an EMBL/GenBank/DDBJ whole genome shotgun (WGS) entry which is preliminary data.</text>
</comment>
<organism evidence="1 2">
    <name type="scientific">Haemaphysalis longicornis</name>
    <name type="common">Bush tick</name>
    <dbReference type="NCBI Taxonomy" id="44386"/>
    <lineage>
        <taxon>Eukaryota</taxon>
        <taxon>Metazoa</taxon>
        <taxon>Ecdysozoa</taxon>
        <taxon>Arthropoda</taxon>
        <taxon>Chelicerata</taxon>
        <taxon>Arachnida</taxon>
        <taxon>Acari</taxon>
        <taxon>Parasitiformes</taxon>
        <taxon>Ixodida</taxon>
        <taxon>Ixodoidea</taxon>
        <taxon>Ixodidae</taxon>
        <taxon>Haemaphysalinae</taxon>
        <taxon>Haemaphysalis</taxon>
    </lineage>
</organism>
<dbReference type="Proteomes" id="UP000821853">
    <property type="component" value="Unassembled WGS sequence"/>
</dbReference>
<gene>
    <name evidence="1" type="ORF">HPB48_010654</name>
</gene>
<accession>A0A9J6GVX5</accession>
<dbReference type="EMBL" id="JABSTR010000008">
    <property type="protein sequence ID" value="KAH9378364.1"/>
    <property type="molecule type" value="Genomic_DNA"/>
</dbReference>